<dbReference type="Pfam" id="PF07690">
    <property type="entry name" value="MFS_1"/>
    <property type="match status" value="1"/>
</dbReference>
<feature type="region of interest" description="Disordered" evidence="8">
    <location>
        <begin position="488"/>
        <end position="529"/>
    </location>
</feature>
<dbReference type="RefSeq" id="XP_060334308.1">
    <property type="nucleotide sequence ID" value="XM_060472208.1"/>
</dbReference>
<feature type="transmembrane region" description="Helical" evidence="9">
    <location>
        <begin position="457"/>
        <end position="478"/>
    </location>
</feature>
<name>A0AA39NC07_ARMTA</name>
<reference evidence="11" key="1">
    <citation type="submission" date="2023-06" db="EMBL/GenBank/DDBJ databases">
        <authorList>
            <consortium name="Lawrence Berkeley National Laboratory"/>
            <person name="Ahrendt S."/>
            <person name="Sahu N."/>
            <person name="Indic B."/>
            <person name="Wong-Bajracharya J."/>
            <person name="Merenyi Z."/>
            <person name="Ke H.-M."/>
            <person name="Monk M."/>
            <person name="Kocsube S."/>
            <person name="Drula E."/>
            <person name="Lipzen A."/>
            <person name="Balint B."/>
            <person name="Henrissat B."/>
            <person name="Andreopoulos B."/>
            <person name="Martin F.M."/>
            <person name="Harder C.B."/>
            <person name="Rigling D."/>
            <person name="Ford K.L."/>
            <person name="Foster G.D."/>
            <person name="Pangilinan J."/>
            <person name="Papanicolaou A."/>
            <person name="Barry K."/>
            <person name="LaButti K."/>
            <person name="Viragh M."/>
            <person name="Koriabine M."/>
            <person name="Yan M."/>
            <person name="Riley R."/>
            <person name="Champramary S."/>
            <person name="Plett K.L."/>
            <person name="Tsai I.J."/>
            <person name="Slot J."/>
            <person name="Sipos G."/>
            <person name="Plett J."/>
            <person name="Nagy L.G."/>
            <person name="Grigoriev I.V."/>
        </authorList>
    </citation>
    <scope>NUCLEOTIDE SEQUENCE</scope>
    <source>
        <strain evidence="11">CCBAS 213</strain>
    </source>
</reference>
<gene>
    <name evidence="11" type="ORF">EV420DRAFT_1521231</name>
</gene>
<feature type="transmembrane region" description="Helical" evidence="9">
    <location>
        <begin position="146"/>
        <end position="170"/>
    </location>
</feature>
<evidence type="ECO:0000256" key="9">
    <source>
        <dbReference type="SAM" id="Phobius"/>
    </source>
</evidence>
<dbReference type="SUPFAM" id="SSF103473">
    <property type="entry name" value="MFS general substrate transporter"/>
    <property type="match status" value="1"/>
</dbReference>
<evidence type="ECO:0000256" key="4">
    <source>
        <dbReference type="ARBA" id="ARBA00022692"/>
    </source>
</evidence>
<keyword evidence="6 9" id="KW-0472">Membrane</keyword>
<comment type="similarity">
    <text evidence="7">Belongs to the major facilitator superfamily. Allantoate permease family.</text>
</comment>
<dbReference type="InterPro" id="IPR020846">
    <property type="entry name" value="MFS_dom"/>
</dbReference>
<dbReference type="FunFam" id="1.20.1250.20:FF:000065">
    <property type="entry name" value="Putative MFS pantothenate transporter"/>
    <property type="match status" value="1"/>
</dbReference>
<feature type="compositionally biased region" description="Basic and acidic residues" evidence="8">
    <location>
        <begin position="502"/>
        <end position="529"/>
    </location>
</feature>
<feature type="transmembrane region" description="Helical" evidence="9">
    <location>
        <begin position="392"/>
        <end position="411"/>
    </location>
</feature>
<feature type="transmembrane region" description="Helical" evidence="9">
    <location>
        <begin position="182"/>
        <end position="203"/>
    </location>
</feature>
<dbReference type="EMBL" id="JAUEPS010000008">
    <property type="protein sequence ID" value="KAK0462842.1"/>
    <property type="molecule type" value="Genomic_DNA"/>
</dbReference>
<evidence type="ECO:0000256" key="6">
    <source>
        <dbReference type="ARBA" id="ARBA00023136"/>
    </source>
</evidence>
<dbReference type="AlphaFoldDB" id="A0AA39NC07"/>
<feature type="transmembrane region" description="Helical" evidence="9">
    <location>
        <begin position="362"/>
        <end position="380"/>
    </location>
</feature>
<sequence length="529" mass="59559">MASKPDDATVVDSLPELPNVVDQKKQKQSLLGYFWDTADLSPEERRLLFKVDASVLIFASLGYFIKNLDQTNVTSAYFAGMREDLGMYGNELVHATSYWTAGYVIGQVPSNLLLTRISPRYVIPALELAWGLSTLGTYAVKNVESLFALRFLVGLFESGFYPGMHFILGSWYTPRELAKRSVMFWSAGSLGQMFSGFLQTAAYKNLNGVHGLSGWRWLMIVDAVITLPIALLGFVFLPDLPFNAKKSFLLSPEDIALARARMKAIGRKEAEPWTRAKLRRILTSWYIWVLPIEYVLWNNGIAQSPMQYWLKGFNSTPAPVPGKKYTVSQIQLLPLPATAVFVVTAWFLAWQSDGPFKGRRYPFIYLGAVITLIFNIAWLAMPLYKNIPGHFAYFYLMTTGTTAGPLILNWASEITQADTELRALCVALGNDLAYVVQAVAPNFVWKTTDFPRATKGYHWSIILQVLLILWTLLIQFLLRRDERKKKGQLEQTIEAGEASTSAHHDRADTDNDPVKVSEGDPLEESKHSR</sequence>
<keyword evidence="12" id="KW-1185">Reference proteome</keyword>
<protein>
    <submittedName>
        <fullName evidence="11">Major facilitator superfamily domain-containing protein</fullName>
    </submittedName>
</protein>
<dbReference type="Proteomes" id="UP001175211">
    <property type="component" value="Unassembled WGS sequence"/>
</dbReference>
<dbReference type="PANTHER" id="PTHR43791:SF39">
    <property type="entry name" value="TRANSPORTER LIZ1_SEO1, PUTATIVE (AFU_ORTHOLOGUE AFUA_3G00980)-RELATED"/>
    <property type="match status" value="1"/>
</dbReference>
<evidence type="ECO:0000256" key="2">
    <source>
        <dbReference type="ARBA" id="ARBA00022448"/>
    </source>
</evidence>
<evidence type="ECO:0000256" key="1">
    <source>
        <dbReference type="ARBA" id="ARBA00004651"/>
    </source>
</evidence>
<feature type="domain" description="Major facilitator superfamily (MFS) profile" evidence="10">
    <location>
        <begin position="55"/>
        <end position="482"/>
    </location>
</feature>
<feature type="transmembrane region" description="Helical" evidence="9">
    <location>
        <begin position="285"/>
        <end position="310"/>
    </location>
</feature>
<evidence type="ECO:0000313" key="12">
    <source>
        <dbReference type="Proteomes" id="UP001175211"/>
    </source>
</evidence>
<dbReference type="GO" id="GO:0022857">
    <property type="term" value="F:transmembrane transporter activity"/>
    <property type="evidence" value="ECO:0007669"/>
    <property type="project" value="InterPro"/>
</dbReference>
<feature type="transmembrane region" description="Helical" evidence="9">
    <location>
        <begin position="215"/>
        <end position="237"/>
    </location>
</feature>
<feature type="transmembrane region" description="Helical" evidence="9">
    <location>
        <begin position="330"/>
        <end position="350"/>
    </location>
</feature>
<dbReference type="GO" id="GO:0005886">
    <property type="term" value="C:plasma membrane"/>
    <property type="evidence" value="ECO:0007669"/>
    <property type="project" value="UniProtKB-SubCell"/>
</dbReference>
<evidence type="ECO:0000259" key="10">
    <source>
        <dbReference type="PROSITE" id="PS50850"/>
    </source>
</evidence>
<organism evidence="11 12">
    <name type="scientific">Armillaria tabescens</name>
    <name type="common">Ringless honey mushroom</name>
    <name type="synonym">Agaricus tabescens</name>
    <dbReference type="NCBI Taxonomy" id="1929756"/>
    <lineage>
        <taxon>Eukaryota</taxon>
        <taxon>Fungi</taxon>
        <taxon>Dikarya</taxon>
        <taxon>Basidiomycota</taxon>
        <taxon>Agaricomycotina</taxon>
        <taxon>Agaricomycetes</taxon>
        <taxon>Agaricomycetidae</taxon>
        <taxon>Agaricales</taxon>
        <taxon>Marasmiineae</taxon>
        <taxon>Physalacriaceae</taxon>
        <taxon>Desarmillaria</taxon>
    </lineage>
</organism>
<proteinExistence type="inferred from homology"/>
<dbReference type="FunFam" id="1.20.1250.20:FF:000386">
    <property type="entry name" value="MFS general substrate transporter"/>
    <property type="match status" value="1"/>
</dbReference>
<comment type="caution">
    <text evidence="11">The sequence shown here is derived from an EMBL/GenBank/DDBJ whole genome shotgun (WGS) entry which is preliminary data.</text>
</comment>
<dbReference type="PANTHER" id="PTHR43791">
    <property type="entry name" value="PERMEASE-RELATED"/>
    <property type="match status" value="1"/>
</dbReference>
<feature type="transmembrane region" description="Helical" evidence="9">
    <location>
        <begin position="423"/>
        <end position="445"/>
    </location>
</feature>
<dbReference type="InterPro" id="IPR036259">
    <property type="entry name" value="MFS_trans_sf"/>
</dbReference>
<comment type="subcellular location">
    <subcellularLocation>
        <location evidence="1">Cell membrane</location>
        <topology evidence="1">Multi-pass membrane protein</topology>
    </subcellularLocation>
</comment>
<dbReference type="PROSITE" id="PS50850">
    <property type="entry name" value="MFS"/>
    <property type="match status" value="1"/>
</dbReference>
<evidence type="ECO:0000256" key="7">
    <source>
        <dbReference type="ARBA" id="ARBA00037968"/>
    </source>
</evidence>
<dbReference type="InterPro" id="IPR011701">
    <property type="entry name" value="MFS"/>
</dbReference>
<evidence type="ECO:0000256" key="8">
    <source>
        <dbReference type="SAM" id="MobiDB-lite"/>
    </source>
</evidence>
<evidence type="ECO:0000313" key="11">
    <source>
        <dbReference type="EMBL" id="KAK0462842.1"/>
    </source>
</evidence>
<keyword evidence="5 9" id="KW-1133">Transmembrane helix</keyword>
<keyword evidence="3" id="KW-1003">Cell membrane</keyword>
<accession>A0AA39NC07</accession>
<evidence type="ECO:0000256" key="3">
    <source>
        <dbReference type="ARBA" id="ARBA00022475"/>
    </source>
</evidence>
<dbReference type="Gene3D" id="1.20.1250.20">
    <property type="entry name" value="MFS general substrate transporter like domains"/>
    <property type="match status" value="1"/>
</dbReference>
<keyword evidence="2" id="KW-0813">Transport</keyword>
<evidence type="ECO:0000256" key="5">
    <source>
        <dbReference type="ARBA" id="ARBA00022989"/>
    </source>
</evidence>
<keyword evidence="4 9" id="KW-0812">Transmembrane</keyword>
<dbReference type="GeneID" id="85355756"/>